<keyword evidence="3" id="KW-1185">Reference proteome</keyword>
<evidence type="ECO:0000313" key="2">
    <source>
        <dbReference type="EMBL" id="PUA79926.1"/>
    </source>
</evidence>
<gene>
    <name evidence="2" type="ORF">C7S10_15280</name>
</gene>
<dbReference type="RefSeq" id="WP_108345316.1">
    <property type="nucleotide sequence ID" value="NZ_PYXZ01000007.1"/>
</dbReference>
<dbReference type="Proteomes" id="UP000244867">
    <property type="component" value="Unassembled WGS sequence"/>
</dbReference>
<dbReference type="EMBL" id="PYXZ01000007">
    <property type="protein sequence ID" value="PUA79926.1"/>
    <property type="molecule type" value="Genomic_DNA"/>
</dbReference>
<sequence length="370" mass="39710">MTAAPTAPGRLGQPLSPAEAQTFLLDLDDWIRARRLELDQLDEAALAAGRGDEVSADMMLSLAVWQAVQQRYQLLNATFDGGRVGPIEAERLSTLVWGRLDGDLGNGLAVSLPEACRLSDALAGQIQQRLALIPGADASAARIKQLRANLERVRDQAELEPAATRDAARSTLAALSRRLEDVTSRAQRGADVGGLLPPLEADASVFERDLIVGNARRREARDDLDETRRLRAELVARATALTALVTTCVSTVDPSPHYAVPDIEALGPVPNTPDAIDDHRSRLERVAKALAVAEHAYAAALAEHRQLVDLLDGLHAKAAAHGLADAPDLAASEQQARAVLSRQPTPMTVARSLVTTYQSWLTQLLTQESA</sequence>
<evidence type="ECO:0000313" key="3">
    <source>
        <dbReference type="Proteomes" id="UP000244867"/>
    </source>
</evidence>
<organism evidence="2 3">
    <name type="scientific">Nocardioides currus</name>
    <dbReference type="NCBI Taxonomy" id="2133958"/>
    <lineage>
        <taxon>Bacteria</taxon>
        <taxon>Bacillati</taxon>
        <taxon>Actinomycetota</taxon>
        <taxon>Actinomycetes</taxon>
        <taxon>Propionibacteriales</taxon>
        <taxon>Nocardioidaceae</taxon>
        <taxon>Nocardioides</taxon>
    </lineage>
</organism>
<proteinExistence type="predicted"/>
<dbReference type="AlphaFoldDB" id="A0A2R7YV40"/>
<reference evidence="2 3" key="1">
    <citation type="submission" date="2018-03" db="EMBL/GenBank/DDBJ databases">
        <authorList>
            <person name="Keele B.F."/>
        </authorList>
    </citation>
    <scope>NUCLEOTIDE SEQUENCE [LARGE SCALE GENOMIC DNA]</scope>
    <source>
        <strain evidence="2 3">IB-3</strain>
    </source>
</reference>
<keyword evidence="1" id="KW-0175">Coiled coil</keyword>
<protein>
    <submittedName>
        <fullName evidence="2">Uncharacterized protein</fullName>
    </submittedName>
</protein>
<evidence type="ECO:0000256" key="1">
    <source>
        <dbReference type="SAM" id="Coils"/>
    </source>
</evidence>
<dbReference type="OrthoDB" id="3722887at2"/>
<name>A0A2R7YV40_9ACTN</name>
<comment type="caution">
    <text evidence="2">The sequence shown here is derived from an EMBL/GenBank/DDBJ whole genome shotgun (WGS) entry which is preliminary data.</text>
</comment>
<accession>A0A2R7YV40</accession>
<feature type="coiled-coil region" evidence="1">
    <location>
        <begin position="136"/>
        <end position="185"/>
    </location>
</feature>